<protein>
    <submittedName>
        <fullName evidence="1">Uncharacterized protein</fullName>
    </submittedName>
</protein>
<sequence length="204" mass="22419">MRRSLLGLLTVVAIAGLLLTAGCERASVLRVVSINGGNSLRVDISDFLQYFDKIDSDYVTLYQYMPDSVEVVLQYVEIGAGLPTWTPYQATINKASISFRSNTPGGDDPPIYTKVTVPLGQAVMADATGKSQTTFYMTCIPAVWKQLTFADFFLEPPDYDIVDLADATFTFTGFDSVANRDVRAVGSLQVEFGNFFDDLSRFGE</sequence>
<reference evidence="1" key="1">
    <citation type="submission" date="2019-03" db="EMBL/GenBank/DDBJ databases">
        <title>Lake Tanganyika Metagenome-Assembled Genomes (MAGs).</title>
        <authorList>
            <person name="Tran P."/>
        </authorList>
    </citation>
    <scope>NUCLEOTIDE SEQUENCE</scope>
    <source>
        <strain evidence="1">K_DeepCast_150m_m2_040</strain>
    </source>
</reference>
<dbReference type="EMBL" id="VGIR01000002">
    <property type="protein sequence ID" value="MBM3330333.1"/>
    <property type="molecule type" value="Genomic_DNA"/>
</dbReference>
<name>A0A937XBH2_UNCW3</name>
<evidence type="ECO:0000313" key="1">
    <source>
        <dbReference type="EMBL" id="MBM3330333.1"/>
    </source>
</evidence>
<accession>A0A937XBH2</accession>
<comment type="caution">
    <text evidence="1">The sequence shown here is derived from an EMBL/GenBank/DDBJ whole genome shotgun (WGS) entry which is preliminary data.</text>
</comment>
<dbReference type="PROSITE" id="PS51257">
    <property type="entry name" value="PROKAR_LIPOPROTEIN"/>
    <property type="match status" value="1"/>
</dbReference>
<proteinExistence type="predicted"/>
<gene>
    <name evidence="1" type="ORF">FJY68_00610</name>
</gene>
<dbReference type="AlphaFoldDB" id="A0A937XBH2"/>
<evidence type="ECO:0000313" key="2">
    <source>
        <dbReference type="Proteomes" id="UP000779900"/>
    </source>
</evidence>
<dbReference type="Proteomes" id="UP000779900">
    <property type="component" value="Unassembled WGS sequence"/>
</dbReference>
<organism evidence="1 2">
    <name type="scientific">candidate division WOR-3 bacterium</name>
    <dbReference type="NCBI Taxonomy" id="2052148"/>
    <lineage>
        <taxon>Bacteria</taxon>
        <taxon>Bacteria division WOR-3</taxon>
    </lineage>
</organism>